<comment type="caution">
    <text evidence="5">The sequence shown here is derived from an EMBL/GenBank/DDBJ whole genome shotgun (WGS) entry which is preliminary data.</text>
</comment>
<evidence type="ECO:0000313" key="6">
    <source>
        <dbReference type="Proteomes" id="UP000633219"/>
    </source>
</evidence>
<dbReference type="InterPro" id="IPR013118">
    <property type="entry name" value="Mannitol_DH_C"/>
</dbReference>
<feature type="domain" description="Mannitol dehydrogenase C-terminal" evidence="4">
    <location>
        <begin position="245"/>
        <end position="362"/>
    </location>
</feature>
<dbReference type="InterPro" id="IPR013328">
    <property type="entry name" value="6PGD_dom2"/>
</dbReference>
<dbReference type="InterPro" id="IPR008927">
    <property type="entry name" value="6-PGluconate_DH-like_C_sf"/>
</dbReference>
<dbReference type="GO" id="GO:0016491">
    <property type="term" value="F:oxidoreductase activity"/>
    <property type="evidence" value="ECO:0007669"/>
    <property type="project" value="UniProtKB-KW"/>
</dbReference>
<dbReference type="EMBL" id="JAEQNC010000017">
    <property type="protein sequence ID" value="MBL0375004.1"/>
    <property type="molecule type" value="Genomic_DNA"/>
</dbReference>
<evidence type="ECO:0000256" key="1">
    <source>
        <dbReference type="ARBA" id="ARBA00023002"/>
    </source>
</evidence>
<evidence type="ECO:0000259" key="4">
    <source>
        <dbReference type="Pfam" id="PF08125"/>
    </source>
</evidence>
<dbReference type="Gene3D" id="3.40.50.720">
    <property type="entry name" value="NAD(P)-binding Rossmann-like Domain"/>
    <property type="match status" value="1"/>
</dbReference>
<gene>
    <name evidence="5" type="ORF">JJB09_23600</name>
</gene>
<sequence length="373" mass="41352">MTTTPILQFGTSRFLLAHVDLFVSEALARGEAIGKITIVQTTDSPESARRVAALASGDSYPVRIRGLLDGSPVDEERQGRAVAGALFAGRDWAEVRKAAVAADIILSNTGERGFDLHADDDAELLHNYDRVPKSFPAKLLMLLHERWQARPDAPVSVYPCELLQRNGDKLKALIGEIAAGWGVEQGFLDYLDSNCRFANSLVDRIVSEAIQPVGAIAEPYALWAIEAQVGLVLPCIHPSVIVTDDLDRYEHLKLHILNLGHTYLAECWLSGDRDKDELVREIMADPAIREGLESVWRDEVLPVFVADGLAREAEAYIVEVRDRFLNPFLAHRLSDIAGNHQEKKRRRIQPMIDRAHELGLSLAQPRLVAAMGH</sequence>
<dbReference type="Proteomes" id="UP000633219">
    <property type="component" value="Unassembled WGS sequence"/>
</dbReference>
<name>A0A936YUP1_9HYPH</name>
<keyword evidence="2" id="KW-0520">NAD</keyword>
<dbReference type="PANTHER" id="PTHR30524">
    <property type="entry name" value="MANNITOL-1-PHOSPHATE 5-DEHYDROGENASE"/>
    <property type="match status" value="1"/>
</dbReference>
<dbReference type="Pfam" id="PF01232">
    <property type="entry name" value="Mannitol_dh"/>
    <property type="match status" value="1"/>
</dbReference>
<keyword evidence="1" id="KW-0560">Oxidoreductase</keyword>
<dbReference type="PANTHER" id="PTHR30524:SF0">
    <property type="entry name" value="ALTRONATE OXIDOREDUCTASE-RELATED"/>
    <property type="match status" value="1"/>
</dbReference>
<dbReference type="RefSeq" id="WP_201663550.1">
    <property type="nucleotide sequence ID" value="NZ_JAEQNC010000017.1"/>
</dbReference>
<evidence type="ECO:0000313" key="5">
    <source>
        <dbReference type="EMBL" id="MBL0375004.1"/>
    </source>
</evidence>
<proteinExistence type="predicted"/>
<protein>
    <submittedName>
        <fullName evidence="5">Mannitol dehydrogenase family protein</fullName>
    </submittedName>
</protein>
<dbReference type="Gene3D" id="1.10.1040.10">
    <property type="entry name" value="N-(1-d-carboxylethyl)-l-norvaline Dehydrogenase, domain 2"/>
    <property type="match status" value="1"/>
</dbReference>
<dbReference type="Pfam" id="PF08125">
    <property type="entry name" value="Mannitol_dh_C"/>
    <property type="match status" value="1"/>
</dbReference>
<evidence type="ECO:0000256" key="2">
    <source>
        <dbReference type="ARBA" id="ARBA00023027"/>
    </source>
</evidence>
<dbReference type="SUPFAM" id="SSF48179">
    <property type="entry name" value="6-phosphogluconate dehydrogenase C-terminal domain-like"/>
    <property type="match status" value="1"/>
</dbReference>
<feature type="domain" description="Mannitol dehydrogenase N-terminal" evidence="3">
    <location>
        <begin position="6"/>
        <end position="227"/>
    </location>
</feature>
<keyword evidence="6" id="KW-1185">Reference proteome</keyword>
<dbReference type="InterPro" id="IPR036291">
    <property type="entry name" value="NAD(P)-bd_dom_sf"/>
</dbReference>
<organism evidence="5 6">
    <name type="scientific">Rhizobium setariae</name>
    <dbReference type="NCBI Taxonomy" id="2801340"/>
    <lineage>
        <taxon>Bacteria</taxon>
        <taxon>Pseudomonadati</taxon>
        <taxon>Pseudomonadota</taxon>
        <taxon>Alphaproteobacteria</taxon>
        <taxon>Hyphomicrobiales</taxon>
        <taxon>Rhizobiaceae</taxon>
        <taxon>Rhizobium/Agrobacterium group</taxon>
        <taxon>Rhizobium</taxon>
    </lineage>
</organism>
<reference evidence="5" key="1">
    <citation type="submission" date="2021-01" db="EMBL/GenBank/DDBJ databases">
        <title>Rhizobium sp. strain KVB221 16S ribosomal RNA gene Genome sequencing and assembly.</title>
        <authorList>
            <person name="Kang M."/>
        </authorList>
    </citation>
    <scope>NUCLEOTIDE SEQUENCE</scope>
    <source>
        <strain evidence="5">KVB221</strain>
    </source>
</reference>
<dbReference type="InterPro" id="IPR013131">
    <property type="entry name" value="Mannitol_DH_N"/>
</dbReference>
<dbReference type="SUPFAM" id="SSF51735">
    <property type="entry name" value="NAD(P)-binding Rossmann-fold domains"/>
    <property type="match status" value="1"/>
</dbReference>
<accession>A0A936YUP1</accession>
<dbReference type="AlphaFoldDB" id="A0A936YUP1"/>
<evidence type="ECO:0000259" key="3">
    <source>
        <dbReference type="Pfam" id="PF01232"/>
    </source>
</evidence>